<dbReference type="AlphaFoldDB" id="A0A3G3JT30"/>
<accession>A0A3G3JT30</accession>
<evidence type="ECO:0000313" key="2">
    <source>
        <dbReference type="EMBL" id="AYQ71378.1"/>
    </source>
</evidence>
<dbReference type="EMBL" id="CP033433">
    <property type="protein sequence ID" value="AYQ71378.1"/>
    <property type="molecule type" value="Genomic_DNA"/>
</dbReference>
<dbReference type="KEGG" id="coh:EAV92_01505"/>
<dbReference type="InterPro" id="IPR025917">
    <property type="entry name" value="YuiB"/>
</dbReference>
<reference evidence="2 3" key="1">
    <citation type="submission" date="2018-10" db="EMBL/GenBank/DDBJ databases">
        <title>Genome Sequence of Cohnella sp.</title>
        <authorList>
            <person name="Srinivasan S."/>
            <person name="Kim M.K."/>
        </authorList>
    </citation>
    <scope>NUCLEOTIDE SEQUENCE [LARGE SCALE GENOMIC DNA]</scope>
    <source>
        <strain evidence="2 3">18JY8-7</strain>
    </source>
</reference>
<feature type="transmembrane region" description="Helical" evidence="1">
    <location>
        <begin position="36"/>
        <end position="52"/>
    </location>
</feature>
<dbReference type="RefSeq" id="WP_123039442.1">
    <property type="nucleotide sequence ID" value="NZ_CP033433.1"/>
</dbReference>
<dbReference type="Pfam" id="PF14068">
    <property type="entry name" value="YuiB"/>
    <property type="match status" value="1"/>
</dbReference>
<proteinExistence type="predicted"/>
<keyword evidence="3" id="KW-1185">Reference proteome</keyword>
<sequence length="94" mass="10696">MLEILQEIVGALLFFVLLFGIGFILNMLIKTTWLPVWLWVIIFIPLGVWHYWEPDTTVGSFLAVWLPSIISSVAGAVVSGWAIRKLRKGGYKMF</sequence>
<name>A0A3G3JT30_9BACL</name>
<feature type="transmembrane region" description="Helical" evidence="1">
    <location>
        <begin position="12"/>
        <end position="29"/>
    </location>
</feature>
<evidence type="ECO:0000256" key="1">
    <source>
        <dbReference type="SAM" id="Phobius"/>
    </source>
</evidence>
<dbReference type="Proteomes" id="UP000269097">
    <property type="component" value="Chromosome"/>
</dbReference>
<protein>
    <submittedName>
        <fullName evidence="2">Uncharacterized protein</fullName>
    </submittedName>
</protein>
<evidence type="ECO:0000313" key="3">
    <source>
        <dbReference type="Proteomes" id="UP000269097"/>
    </source>
</evidence>
<keyword evidence="1" id="KW-0472">Membrane</keyword>
<keyword evidence="1" id="KW-0812">Transmembrane</keyword>
<keyword evidence="1" id="KW-1133">Transmembrane helix</keyword>
<organism evidence="2 3">
    <name type="scientific">Cohnella candidum</name>
    <dbReference type="NCBI Taxonomy" id="2674991"/>
    <lineage>
        <taxon>Bacteria</taxon>
        <taxon>Bacillati</taxon>
        <taxon>Bacillota</taxon>
        <taxon>Bacilli</taxon>
        <taxon>Bacillales</taxon>
        <taxon>Paenibacillaceae</taxon>
        <taxon>Cohnella</taxon>
    </lineage>
</organism>
<gene>
    <name evidence="2" type="ORF">EAV92_01505</name>
</gene>
<feature type="transmembrane region" description="Helical" evidence="1">
    <location>
        <begin position="64"/>
        <end position="83"/>
    </location>
</feature>